<dbReference type="Proteomes" id="UP001314261">
    <property type="component" value="Unassembled WGS sequence"/>
</dbReference>
<evidence type="ECO:0000313" key="2">
    <source>
        <dbReference type="Proteomes" id="UP001314261"/>
    </source>
</evidence>
<evidence type="ECO:0000313" key="1">
    <source>
        <dbReference type="EMBL" id="CAK1224955.1"/>
    </source>
</evidence>
<proteinExistence type="predicted"/>
<reference evidence="1 2" key="1">
    <citation type="submission" date="2023-10" db="EMBL/GenBank/DDBJ databases">
        <authorList>
            <person name="Botero Cardona J."/>
        </authorList>
    </citation>
    <scope>NUCLEOTIDE SEQUENCE [LARGE SCALE GENOMIC DNA]</scope>
    <source>
        <strain evidence="1 2">R-54839</strain>
    </source>
</reference>
<name>A0ABM9MLN0_9LACO</name>
<accession>A0ABM9MLN0</accession>
<dbReference type="EMBL" id="CAUZLR010000001">
    <property type="protein sequence ID" value="CAK1224955.1"/>
    <property type="molecule type" value="Genomic_DNA"/>
</dbReference>
<organism evidence="1 2">
    <name type="scientific">Fructobacillus fructosus</name>
    <dbReference type="NCBI Taxonomy" id="1631"/>
    <lineage>
        <taxon>Bacteria</taxon>
        <taxon>Bacillati</taxon>
        <taxon>Bacillota</taxon>
        <taxon>Bacilli</taxon>
        <taxon>Lactobacillales</taxon>
        <taxon>Lactobacillaceae</taxon>
        <taxon>Fructobacillus</taxon>
    </lineage>
</organism>
<gene>
    <name evidence="1" type="ORF">R54839_PPFHFPJH_00147</name>
</gene>
<comment type="caution">
    <text evidence="1">The sequence shown here is derived from an EMBL/GenBank/DDBJ whole genome shotgun (WGS) entry which is preliminary data.</text>
</comment>
<keyword evidence="2" id="KW-1185">Reference proteome</keyword>
<dbReference type="RefSeq" id="WP_338345777.1">
    <property type="nucleotide sequence ID" value="NZ_CAUZLR010000001.1"/>
</dbReference>
<protein>
    <submittedName>
        <fullName evidence="1">Uncharacterized protein</fullName>
    </submittedName>
</protein>
<sequence>MAVDMENWFDNMDENTAQPSAFGFEDGTTDAVLTEVSLFQSKSSSWTAVQFTFEDSEGTTDNGYRVSVSQKKTDGSKLSSKAWQSNVFQLMRPLILFNKEMKKVVDLDTIRQGNQAVVEALQPVADKKTLKVKILKETPEAKEGETAFSKYTFLDPIDVPFDME</sequence>